<dbReference type="Proteomes" id="UP000187429">
    <property type="component" value="Unassembled WGS sequence"/>
</dbReference>
<evidence type="ECO:0000313" key="1">
    <source>
        <dbReference type="EMBL" id="OMJ10541.1"/>
    </source>
</evidence>
<dbReference type="GO" id="GO:0003676">
    <property type="term" value="F:nucleic acid binding"/>
    <property type="evidence" value="ECO:0007669"/>
    <property type="project" value="InterPro"/>
</dbReference>
<sequence length="161" mass="18674">MTESIKEYCRTRVPCQLCSYRKPLYRFNGSSDISRMFHCWSFDFLGHFHATSNNLIYLLVCVEALSGYLVAEATESTTANAVIITLNYLRYLDTLQRPVSTCGGASEDWCTRLGSAFRGILCIKSKRIGRSPYEYMLGIHPRLQDRMEMWYLSILKQEKFH</sequence>
<dbReference type="EMBL" id="LSSM01006554">
    <property type="protein sequence ID" value="OMJ10541.1"/>
    <property type="molecule type" value="Genomic_DNA"/>
</dbReference>
<dbReference type="InterPro" id="IPR012337">
    <property type="entry name" value="RNaseH-like_sf"/>
</dbReference>
<dbReference type="InterPro" id="IPR036397">
    <property type="entry name" value="RNaseH_sf"/>
</dbReference>
<name>A0A1R1X7C6_9FUNG</name>
<keyword evidence="2" id="KW-1185">Reference proteome</keyword>
<dbReference type="AlphaFoldDB" id="A0A1R1X7C6"/>
<evidence type="ECO:0008006" key="3">
    <source>
        <dbReference type="Google" id="ProtNLM"/>
    </source>
</evidence>
<dbReference type="SUPFAM" id="SSF53098">
    <property type="entry name" value="Ribonuclease H-like"/>
    <property type="match status" value="1"/>
</dbReference>
<organism evidence="1 2">
    <name type="scientific">Smittium culicis</name>
    <dbReference type="NCBI Taxonomy" id="133412"/>
    <lineage>
        <taxon>Eukaryota</taxon>
        <taxon>Fungi</taxon>
        <taxon>Fungi incertae sedis</taxon>
        <taxon>Zoopagomycota</taxon>
        <taxon>Kickxellomycotina</taxon>
        <taxon>Harpellomycetes</taxon>
        <taxon>Harpellales</taxon>
        <taxon>Legeriomycetaceae</taxon>
        <taxon>Smittium</taxon>
    </lineage>
</organism>
<comment type="caution">
    <text evidence="1">The sequence shown here is derived from an EMBL/GenBank/DDBJ whole genome shotgun (WGS) entry which is preliminary data.</text>
</comment>
<gene>
    <name evidence="1" type="ORF">AYI69_g10201</name>
</gene>
<proteinExistence type="predicted"/>
<reference evidence="2" key="1">
    <citation type="submission" date="2017-01" db="EMBL/GenBank/DDBJ databases">
        <authorList>
            <person name="Wang Y."/>
            <person name="White M."/>
            <person name="Kvist S."/>
            <person name="Moncalvo J.-M."/>
        </authorList>
    </citation>
    <scope>NUCLEOTIDE SEQUENCE [LARGE SCALE GENOMIC DNA]</scope>
    <source>
        <strain evidence="2">ID-206-W2</strain>
    </source>
</reference>
<protein>
    <recommendedName>
        <fullName evidence="3">Integrase catalytic domain-containing protein</fullName>
    </recommendedName>
</protein>
<evidence type="ECO:0000313" key="2">
    <source>
        <dbReference type="Proteomes" id="UP000187429"/>
    </source>
</evidence>
<accession>A0A1R1X7C6</accession>
<dbReference type="Gene3D" id="3.30.420.10">
    <property type="entry name" value="Ribonuclease H-like superfamily/Ribonuclease H"/>
    <property type="match status" value="1"/>
</dbReference>